<evidence type="ECO:0000313" key="1">
    <source>
        <dbReference type="Ensembl" id="ENSPTEP00000020393.1"/>
    </source>
</evidence>
<evidence type="ECO:0000313" key="2">
    <source>
        <dbReference type="Proteomes" id="UP000694416"/>
    </source>
</evidence>
<dbReference type="PANTHER" id="PTHR46254">
    <property type="entry name" value="PROTEIN GVQW1-RELATED"/>
    <property type="match status" value="1"/>
</dbReference>
<sequence>RHAVVKPILFFILIPRNGGGNYQGQGLGSQGPSGELTASQYFNIFKKIFFFFYFLRWSLVLNAQAGVQGCDHGSLQTPPPRFKQFFCLSLLSIWDYRHAPPRPANLCIFSRDSVSHVDQAGLELLTSGDPLTASQSAGITGVSHHAWLINKF</sequence>
<name>A0A8C9HH14_9PRIM</name>
<protein>
    <submittedName>
        <fullName evidence="1">Uncharacterized protein</fullName>
    </submittedName>
</protein>
<dbReference type="PRINTS" id="PR02045">
    <property type="entry name" value="F138DOMAIN"/>
</dbReference>
<accession>A0A8C9HH14</accession>
<keyword evidence="2" id="KW-1185">Reference proteome</keyword>
<dbReference type="Proteomes" id="UP000694416">
    <property type="component" value="Unplaced"/>
</dbReference>
<reference evidence="1" key="1">
    <citation type="submission" date="2025-08" db="UniProtKB">
        <authorList>
            <consortium name="Ensembl"/>
        </authorList>
    </citation>
    <scope>IDENTIFICATION</scope>
</reference>
<dbReference type="Ensembl" id="ENSPTET00000029632.1">
    <property type="protein sequence ID" value="ENSPTEP00000020393.1"/>
    <property type="gene ID" value="ENSPTEG00000021642.1"/>
</dbReference>
<reference evidence="1" key="2">
    <citation type="submission" date="2025-09" db="UniProtKB">
        <authorList>
            <consortium name="Ensembl"/>
        </authorList>
    </citation>
    <scope>IDENTIFICATION</scope>
</reference>
<dbReference type="AlphaFoldDB" id="A0A8C9HH14"/>
<organism evidence="1 2">
    <name type="scientific">Piliocolobus tephrosceles</name>
    <name type="common">Ugandan red Colobus</name>
    <dbReference type="NCBI Taxonomy" id="591936"/>
    <lineage>
        <taxon>Eukaryota</taxon>
        <taxon>Metazoa</taxon>
        <taxon>Chordata</taxon>
        <taxon>Craniata</taxon>
        <taxon>Vertebrata</taxon>
        <taxon>Euteleostomi</taxon>
        <taxon>Mammalia</taxon>
        <taxon>Eutheria</taxon>
        <taxon>Euarchontoglires</taxon>
        <taxon>Primates</taxon>
        <taxon>Haplorrhini</taxon>
        <taxon>Catarrhini</taxon>
        <taxon>Cercopithecidae</taxon>
        <taxon>Colobinae</taxon>
        <taxon>Piliocolobus</taxon>
    </lineage>
</organism>
<dbReference type="PANTHER" id="PTHR46254:SF3">
    <property type="entry name" value="SECRETED PROTEIN"/>
    <property type="match status" value="1"/>
</dbReference>
<proteinExistence type="predicted"/>